<protein>
    <recommendedName>
        <fullName evidence="2">FHA domain-containing protein</fullName>
    </recommendedName>
</protein>
<name>A0AA41VKT8_PAPNU</name>
<feature type="compositionally biased region" description="Polar residues" evidence="1">
    <location>
        <begin position="7"/>
        <end position="17"/>
    </location>
</feature>
<dbReference type="SUPFAM" id="SSF49879">
    <property type="entry name" value="SMAD/FHA domain"/>
    <property type="match status" value="1"/>
</dbReference>
<dbReference type="InterPro" id="IPR008984">
    <property type="entry name" value="SMAD_FHA_dom_sf"/>
</dbReference>
<dbReference type="InterPro" id="IPR050923">
    <property type="entry name" value="Cell_Proc_Reg/RNA_Proc"/>
</dbReference>
<dbReference type="EMBL" id="JAJJMA010242424">
    <property type="protein sequence ID" value="MCL7043068.1"/>
    <property type="molecule type" value="Genomic_DNA"/>
</dbReference>
<evidence type="ECO:0000259" key="2">
    <source>
        <dbReference type="PROSITE" id="PS50006"/>
    </source>
</evidence>
<dbReference type="Gene3D" id="2.60.200.20">
    <property type="match status" value="1"/>
</dbReference>
<feature type="compositionally biased region" description="Basic and acidic residues" evidence="1">
    <location>
        <begin position="21"/>
        <end position="37"/>
    </location>
</feature>
<proteinExistence type="predicted"/>
<evidence type="ECO:0000313" key="3">
    <source>
        <dbReference type="EMBL" id="MCL7043068.1"/>
    </source>
</evidence>
<dbReference type="SMART" id="SM00240">
    <property type="entry name" value="FHA"/>
    <property type="match status" value="1"/>
</dbReference>
<keyword evidence="4" id="KW-1185">Reference proteome</keyword>
<feature type="region of interest" description="Disordered" evidence="1">
    <location>
        <begin position="1"/>
        <end position="43"/>
    </location>
</feature>
<dbReference type="Pfam" id="PF00498">
    <property type="entry name" value="FHA"/>
    <property type="match status" value="1"/>
</dbReference>
<evidence type="ECO:0000256" key="1">
    <source>
        <dbReference type="SAM" id="MobiDB-lite"/>
    </source>
</evidence>
<feature type="domain" description="FHA" evidence="2">
    <location>
        <begin position="85"/>
        <end position="148"/>
    </location>
</feature>
<dbReference type="Proteomes" id="UP001177140">
    <property type="component" value="Unassembled WGS sequence"/>
</dbReference>
<organism evidence="3 4">
    <name type="scientific">Papaver nudicaule</name>
    <name type="common">Iceland poppy</name>
    <dbReference type="NCBI Taxonomy" id="74823"/>
    <lineage>
        <taxon>Eukaryota</taxon>
        <taxon>Viridiplantae</taxon>
        <taxon>Streptophyta</taxon>
        <taxon>Embryophyta</taxon>
        <taxon>Tracheophyta</taxon>
        <taxon>Spermatophyta</taxon>
        <taxon>Magnoliopsida</taxon>
        <taxon>Ranunculales</taxon>
        <taxon>Papaveraceae</taxon>
        <taxon>Papaveroideae</taxon>
        <taxon>Papaver</taxon>
    </lineage>
</organism>
<sequence>MDRSNRNRNTSHSPSRGSRSRAHDELPNSRGEDHRGDEDDVSIAKMKAAVEALEKQKPSFELSGKLADETNRVKEPLYIHRQSCYLFGRERRVAHIPTDHPSCSKQHAVIQYRLVEKEQPDGMLKKQVSPYIMDLGSTNGTFINDNRIEPQRYYELMEKDTLKFGNSSREYVMLHENSAP</sequence>
<dbReference type="InterPro" id="IPR000253">
    <property type="entry name" value="FHA_dom"/>
</dbReference>
<dbReference type="PANTHER" id="PTHR23308">
    <property type="entry name" value="NUCLEAR INHIBITOR OF PROTEIN PHOSPHATASE-1"/>
    <property type="match status" value="1"/>
</dbReference>
<evidence type="ECO:0000313" key="4">
    <source>
        <dbReference type="Proteomes" id="UP001177140"/>
    </source>
</evidence>
<gene>
    <name evidence="3" type="ORF">MKW94_015036</name>
</gene>
<comment type="caution">
    <text evidence="3">The sequence shown here is derived from an EMBL/GenBank/DDBJ whole genome shotgun (WGS) entry which is preliminary data.</text>
</comment>
<dbReference type="PROSITE" id="PS50006">
    <property type="entry name" value="FHA_DOMAIN"/>
    <property type="match status" value="1"/>
</dbReference>
<dbReference type="AlphaFoldDB" id="A0AA41VKT8"/>
<accession>A0AA41VKT8</accession>
<reference evidence="3" key="1">
    <citation type="submission" date="2022-03" db="EMBL/GenBank/DDBJ databases">
        <title>A functionally conserved STORR gene fusion in Papaver species that diverged 16.8 million years ago.</title>
        <authorList>
            <person name="Catania T."/>
        </authorList>
    </citation>
    <scope>NUCLEOTIDE SEQUENCE</scope>
    <source>
        <strain evidence="3">S-191538</strain>
    </source>
</reference>